<dbReference type="GO" id="GO:0005737">
    <property type="term" value="C:cytoplasm"/>
    <property type="evidence" value="ECO:0007669"/>
    <property type="project" value="TreeGrafter"/>
</dbReference>
<evidence type="ECO:0000256" key="4">
    <source>
        <dbReference type="ARBA" id="ARBA00006206"/>
    </source>
</evidence>
<evidence type="ECO:0000256" key="8">
    <source>
        <dbReference type="ARBA" id="ARBA00022837"/>
    </source>
</evidence>
<evidence type="ECO:0000256" key="10">
    <source>
        <dbReference type="ARBA" id="ARBA00023277"/>
    </source>
</evidence>
<dbReference type="GO" id="GO:0030246">
    <property type="term" value="F:carbohydrate binding"/>
    <property type="evidence" value="ECO:0007669"/>
    <property type="project" value="InterPro"/>
</dbReference>
<accession>A0A934UNA7</accession>
<dbReference type="PIRSF" id="PIRSF005096">
    <property type="entry name" value="GALM"/>
    <property type="match status" value="1"/>
</dbReference>
<evidence type="ECO:0000256" key="11">
    <source>
        <dbReference type="PIRNR" id="PIRNR005096"/>
    </source>
</evidence>
<feature type="binding site" evidence="13">
    <location>
        <begin position="181"/>
        <end position="183"/>
    </location>
    <ligand>
        <name>beta-D-galactose</name>
        <dbReference type="ChEBI" id="CHEBI:27667"/>
    </ligand>
</feature>
<dbReference type="InterPro" id="IPR011013">
    <property type="entry name" value="Gal_mutarotase_sf_dom"/>
</dbReference>
<dbReference type="Proteomes" id="UP000613193">
    <property type="component" value="Unassembled WGS sequence"/>
</dbReference>
<evidence type="ECO:0000256" key="2">
    <source>
        <dbReference type="ARBA" id="ARBA00001913"/>
    </source>
</evidence>
<evidence type="ECO:0000256" key="7">
    <source>
        <dbReference type="ARBA" id="ARBA00014165"/>
    </source>
</evidence>
<dbReference type="EC" id="5.1.3.3" evidence="6 11"/>
<keyword evidence="8" id="KW-0106">Calcium</keyword>
<dbReference type="InterPro" id="IPR047215">
    <property type="entry name" value="Galactose_mutarotase-like"/>
</dbReference>
<feature type="active site" description="Proton donor" evidence="12">
    <location>
        <position position="181"/>
    </location>
</feature>
<dbReference type="EMBL" id="JAEHFW010000002">
    <property type="protein sequence ID" value="MBK0379701.1"/>
    <property type="molecule type" value="Genomic_DNA"/>
</dbReference>
<comment type="caution">
    <text evidence="14">The sequence shown here is derived from an EMBL/GenBank/DDBJ whole genome shotgun (WGS) entry which is preliminary data.</text>
</comment>
<protein>
    <recommendedName>
        <fullName evidence="7 11">Aldose 1-epimerase</fullName>
        <ecNumber evidence="6 11">5.1.3.3</ecNumber>
    </recommendedName>
</protein>
<dbReference type="InterPro" id="IPR008183">
    <property type="entry name" value="Aldose_1/G6P_1-epimerase"/>
</dbReference>
<dbReference type="CDD" id="cd09019">
    <property type="entry name" value="galactose_mutarotase_like"/>
    <property type="match status" value="1"/>
</dbReference>
<evidence type="ECO:0000256" key="1">
    <source>
        <dbReference type="ARBA" id="ARBA00001614"/>
    </source>
</evidence>
<evidence type="ECO:0000256" key="13">
    <source>
        <dbReference type="PIRSR" id="PIRSR005096-3"/>
    </source>
</evidence>
<dbReference type="Gene3D" id="2.70.98.10">
    <property type="match status" value="1"/>
</dbReference>
<evidence type="ECO:0000256" key="12">
    <source>
        <dbReference type="PIRSR" id="PIRSR005096-1"/>
    </source>
</evidence>
<organism evidence="14 15">
    <name type="scientific">Mucilaginibacter segetis</name>
    <dbReference type="NCBI Taxonomy" id="2793071"/>
    <lineage>
        <taxon>Bacteria</taxon>
        <taxon>Pseudomonadati</taxon>
        <taxon>Bacteroidota</taxon>
        <taxon>Sphingobacteriia</taxon>
        <taxon>Sphingobacteriales</taxon>
        <taxon>Sphingobacteriaceae</taxon>
        <taxon>Mucilaginibacter</taxon>
    </lineage>
</organism>
<keyword evidence="15" id="KW-1185">Reference proteome</keyword>
<dbReference type="PROSITE" id="PS00545">
    <property type="entry name" value="ALDOSE_1_EPIMERASE"/>
    <property type="match status" value="1"/>
</dbReference>
<evidence type="ECO:0000313" key="14">
    <source>
        <dbReference type="EMBL" id="MBK0379701.1"/>
    </source>
</evidence>
<comment type="subunit">
    <text evidence="5">Monomer.</text>
</comment>
<keyword evidence="10 11" id="KW-0119">Carbohydrate metabolism</keyword>
<dbReference type="GO" id="GO:0006006">
    <property type="term" value="P:glucose metabolic process"/>
    <property type="evidence" value="ECO:0007669"/>
    <property type="project" value="TreeGrafter"/>
</dbReference>
<dbReference type="PANTHER" id="PTHR10091">
    <property type="entry name" value="ALDOSE-1-EPIMERASE"/>
    <property type="match status" value="1"/>
</dbReference>
<comment type="cofactor">
    <cofactor evidence="2">
        <name>Ca(2+)</name>
        <dbReference type="ChEBI" id="CHEBI:29108"/>
    </cofactor>
</comment>
<dbReference type="Pfam" id="PF01263">
    <property type="entry name" value="Aldose_epim"/>
    <property type="match status" value="1"/>
</dbReference>
<comment type="pathway">
    <text evidence="3 11">Carbohydrate metabolism; hexose metabolism.</text>
</comment>
<comment type="catalytic activity">
    <reaction evidence="1 11">
        <text>alpha-D-glucose = beta-D-glucose</text>
        <dbReference type="Rhea" id="RHEA:10264"/>
        <dbReference type="ChEBI" id="CHEBI:15903"/>
        <dbReference type="ChEBI" id="CHEBI:17925"/>
        <dbReference type="EC" id="5.1.3.3"/>
    </reaction>
</comment>
<evidence type="ECO:0000256" key="6">
    <source>
        <dbReference type="ARBA" id="ARBA00013185"/>
    </source>
</evidence>
<comment type="similarity">
    <text evidence="4 11">Belongs to the aldose epimerase family.</text>
</comment>
<gene>
    <name evidence="14" type="ORF">I5M19_10300</name>
</gene>
<evidence type="ECO:0000256" key="3">
    <source>
        <dbReference type="ARBA" id="ARBA00005028"/>
    </source>
</evidence>
<dbReference type="InterPro" id="IPR014718">
    <property type="entry name" value="GH-type_carb-bd"/>
</dbReference>
<feature type="active site" description="Proton acceptor" evidence="12">
    <location>
        <position position="299"/>
    </location>
</feature>
<dbReference type="InterPro" id="IPR015443">
    <property type="entry name" value="Aldose_1-epimerase"/>
</dbReference>
<dbReference type="GO" id="GO:0033499">
    <property type="term" value="P:galactose catabolic process via UDP-galactose, Leloir pathway"/>
    <property type="evidence" value="ECO:0007669"/>
    <property type="project" value="TreeGrafter"/>
</dbReference>
<dbReference type="GO" id="GO:0004034">
    <property type="term" value="F:aldose 1-epimerase activity"/>
    <property type="evidence" value="ECO:0007669"/>
    <property type="project" value="UniProtKB-EC"/>
</dbReference>
<dbReference type="RefSeq" id="WP_200066249.1">
    <property type="nucleotide sequence ID" value="NZ_JAEHFW010000002.1"/>
</dbReference>
<dbReference type="InterPro" id="IPR018052">
    <property type="entry name" value="Ald1_epimerase_CS"/>
</dbReference>
<reference evidence="14" key="1">
    <citation type="submission" date="2020-12" db="EMBL/GenBank/DDBJ databases">
        <title>Bacterial novel species Mucilaginibacter sp. SD-g isolated from soil.</title>
        <authorList>
            <person name="Jung H.-Y."/>
        </authorList>
    </citation>
    <scope>NUCLEOTIDE SEQUENCE</scope>
    <source>
        <strain evidence="14">SD-g</strain>
    </source>
</reference>
<proteinExistence type="inferred from homology"/>
<dbReference type="SUPFAM" id="SSF74650">
    <property type="entry name" value="Galactose mutarotase-like"/>
    <property type="match status" value="1"/>
</dbReference>
<keyword evidence="9 11" id="KW-0413">Isomerase</keyword>
<name>A0A934UNA7_9SPHI</name>
<evidence type="ECO:0000256" key="9">
    <source>
        <dbReference type="ARBA" id="ARBA00023235"/>
    </source>
</evidence>
<evidence type="ECO:0000256" key="5">
    <source>
        <dbReference type="ARBA" id="ARBA00011245"/>
    </source>
</evidence>
<sequence length="336" mass="37621">MHLSKQLWGHYEGHDIFLFKLDNGRMQVALTNFGAIITGIYTPDKLGNTNNVVLGYDNLDDYISDEFYAGCIIGRFAGRISNASFSINGSTYPLAQNDGDKNIHLHGGDKGFGKKPFSITVEHVDSEKASVELYYKSKHLEEGYPGNLDVWVTYQLDMDNKFSIKYRVKTDHDTHINLTNHSYFNLAGTTQSALNNMLTIDADGYLVTNGSHIPTGEISSVTNTPYDFKTPRKINSNNSGIGHNECYVLNKAKGRHSAVLRDVSSGRSLILNTDMPALLFYSGDYLDKPFIKNNGICLETQYFPDSPNHPDFPSTLLRVGEQWESFTSFTFCCDDN</sequence>
<dbReference type="AlphaFoldDB" id="A0A934UNA7"/>
<dbReference type="PANTHER" id="PTHR10091:SF0">
    <property type="entry name" value="GALACTOSE MUTAROTASE"/>
    <property type="match status" value="1"/>
</dbReference>
<evidence type="ECO:0000313" key="15">
    <source>
        <dbReference type="Proteomes" id="UP000613193"/>
    </source>
</evidence>